<dbReference type="EMBL" id="NRDI02000028">
    <property type="protein sequence ID" value="KAI1508189.1"/>
    <property type="molecule type" value="Genomic_DNA"/>
</dbReference>
<keyword evidence="5" id="KW-1185">Reference proteome</keyword>
<reference evidence="3" key="3">
    <citation type="journal article" date="2022" name="bioRxiv">
        <title>A global pangenome for the wheat fungal pathogen Pyrenophora tritici-repentis and prediction of effector protein structural homology.</title>
        <authorList>
            <person name="Moolhuijzen P."/>
            <person name="See P.T."/>
            <person name="Shi G."/>
            <person name="Powell H.R."/>
            <person name="Cockram J."/>
            <person name="Jorgensen L.N."/>
            <person name="Benslimane H."/>
            <person name="Strelkov S.E."/>
            <person name="Turner J."/>
            <person name="Liu Z."/>
            <person name="Moffat C.S."/>
        </authorList>
    </citation>
    <scope>NUCLEOTIDE SEQUENCE</scope>
    <source>
        <strain evidence="3">86-124</strain>
    </source>
</reference>
<organism evidence="2 4">
    <name type="scientific">Pyrenophora tritici-repentis</name>
    <dbReference type="NCBI Taxonomy" id="45151"/>
    <lineage>
        <taxon>Eukaryota</taxon>
        <taxon>Fungi</taxon>
        <taxon>Dikarya</taxon>
        <taxon>Ascomycota</taxon>
        <taxon>Pezizomycotina</taxon>
        <taxon>Dothideomycetes</taxon>
        <taxon>Pleosporomycetidae</taxon>
        <taxon>Pleosporales</taxon>
        <taxon>Pleosporineae</taxon>
        <taxon>Pleosporaceae</taxon>
        <taxon>Pyrenophora</taxon>
    </lineage>
</organism>
<comment type="caution">
    <text evidence="2">The sequence shown here is derived from an EMBL/GenBank/DDBJ whole genome shotgun (WGS) entry which is preliminary data.</text>
</comment>
<evidence type="ECO:0000313" key="5">
    <source>
        <dbReference type="Proteomes" id="UP000249757"/>
    </source>
</evidence>
<dbReference type="Proteomes" id="UP000249757">
    <property type="component" value="Unassembled WGS sequence"/>
</dbReference>
<sequence>MRFSLLVPAVVLALGDGALAIYGCICRDQAYGPDARWTQSNCDRLRGTWDSDITGRNQFFYGMAPYQCKFDRADIDPATWDTYCRAGNQGRGNVQNSGGFVGTWSGLCNTAANR</sequence>
<reference evidence="5" key="4">
    <citation type="journal article" date="2022" name="Microb. Genom.">
        <title>A global pangenome for the wheat fungal pathogen Pyrenophora tritici-repentis and prediction of effector protein structural homology.</title>
        <authorList>
            <person name="Moolhuijzen P.M."/>
            <person name="See P.T."/>
            <person name="Shi G."/>
            <person name="Powell H.R."/>
            <person name="Cockram J."/>
            <person name="Jorgensen L.N."/>
            <person name="Benslimane H."/>
            <person name="Strelkov S.E."/>
            <person name="Turner J."/>
            <person name="Liu Z."/>
            <person name="Moffat C.S."/>
        </authorList>
    </citation>
    <scope>NUCLEOTIDE SEQUENCE [LARGE SCALE GENOMIC DNA]</scope>
</reference>
<gene>
    <name evidence="3" type="ORF">Ptr86124_012910</name>
    <name evidence="2" type="ORF">PtrM4_037760</name>
</gene>
<dbReference type="Proteomes" id="UP000245464">
    <property type="component" value="Chromosome 1"/>
</dbReference>
<reference evidence="2" key="1">
    <citation type="journal article" date="2018" name="BMC Genomics">
        <title>Comparative genomics of the wheat fungal pathogen Pyrenophora tritici-repentis reveals chromosomal variations and genome plasticity.</title>
        <authorList>
            <person name="Moolhuijzen P."/>
            <person name="See P.T."/>
            <person name="Hane J.K."/>
            <person name="Shi G."/>
            <person name="Liu Z."/>
            <person name="Oliver R.P."/>
            <person name="Moffat C.S."/>
        </authorList>
    </citation>
    <scope>NUCLEOTIDE SEQUENCE [LARGE SCALE GENOMIC DNA]</scope>
    <source>
        <strain evidence="2">M4</strain>
    </source>
</reference>
<feature type="signal peptide" evidence="1">
    <location>
        <begin position="1"/>
        <end position="20"/>
    </location>
</feature>
<reference evidence="3" key="2">
    <citation type="submission" date="2021-05" db="EMBL/GenBank/DDBJ databases">
        <authorList>
            <person name="Moolhuijzen P.M."/>
            <person name="Moffat C.S."/>
        </authorList>
    </citation>
    <scope>NUCLEOTIDE SEQUENCE</scope>
    <source>
        <strain evidence="3">86-124</strain>
    </source>
</reference>
<dbReference type="AlphaFoldDB" id="A0A2W1DSA7"/>
<name>A0A2W1DSA7_9PLEO</name>
<dbReference type="OrthoDB" id="10348205at2759"/>
<protein>
    <submittedName>
        <fullName evidence="2">Uncharacterized protein</fullName>
    </submittedName>
</protein>
<keyword evidence="1" id="KW-0732">Signal</keyword>
<evidence type="ECO:0000313" key="4">
    <source>
        <dbReference type="Proteomes" id="UP000245464"/>
    </source>
</evidence>
<evidence type="ECO:0000313" key="3">
    <source>
        <dbReference type="EMBL" id="KAI1508189.1"/>
    </source>
</evidence>
<proteinExistence type="predicted"/>
<dbReference type="EMBL" id="NQIK02000001">
    <property type="protein sequence ID" value="KAF7579536.1"/>
    <property type="molecule type" value="Genomic_DNA"/>
</dbReference>
<evidence type="ECO:0000313" key="2">
    <source>
        <dbReference type="EMBL" id="KAF7579536.1"/>
    </source>
</evidence>
<feature type="chain" id="PRO_5042700896" evidence="1">
    <location>
        <begin position="21"/>
        <end position="114"/>
    </location>
</feature>
<evidence type="ECO:0000256" key="1">
    <source>
        <dbReference type="SAM" id="SignalP"/>
    </source>
</evidence>
<accession>A0A2W1DSA7</accession>